<dbReference type="OrthoDB" id="3211555at2"/>
<feature type="domain" description="RNA polymerase sigma-70 region 2" evidence="6">
    <location>
        <begin position="14"/>
        <end position="78"/>
    </location>
</feature>
<evidence type="ECO:0000256" key="4">
    <source>
        <dbReference type="ARBA" id="ARBA00023082"/>
    </source>
</evidence>
<evidence type="ECO:0000256" key="2">
    <source>
        <dbReference type="ARBA" id="ARBA00011344"/>
    </source>
</evidence>
<comment type="subunit">
    <text evidence="2">Interacts transiently with the RNA polymerase catalytic core formed by RpoA, RpoB, RpoC and RpoZ (2 alpha, 1 beta, 1 beta' and 1 omega subunit) to form the RNA polymerase holoenzyme that can initiate transcription.</text>
</comment>
<dbReference type="Pfam" id="PF04542">
    <property type="entry name" value="Sigma70_r2"/>
    <property type="match status" value="1"/>
</dbReference>
<dbReference type="PANTHER" id="PTHR30173">
    <property type="entry name" value="SIGMA 19 FACTOR"/>
    <property type="match status" value="1"/>
</dbReference>
<dbReference type="InterPro" id="IPR052704">
    <property type="entry name" value="ECF_Sigma-70_Domain"/>
</dbReference>
<comment type="similarity">
    <text evidence="1">Belongs to the sigma-70 factor family. ECF subfamily.</text>
</comment>
<dbReference type="GO" id="GO:0003677">
    <property type="term" value="F:DNA binding"/>
    <property type="evidence" value="ECO:0007669"/>
    <property type="project" value="InterPro"/>
</dbReference>
<organism evidence="8 9">
    <name type="scientific">Halopolyspora algeriensis</name>
    <dbReference type="NCBI Taxonomy" id="1500506"/>
    <lineage>
        <taxon>Bacteria</taxon>
        <taxon>Bacillati</taxon>
        <taxon>Actinomycetota</taxon>
        <taxon>Actinomycetes</taxon>
        <taxon>Actinomycetes incertae sedis</taxon>
        <taxon>Halopolyspora</taxon>
    </lineage>
</organism>
<keyword evidence="4" id="KW-0731">Sigma factor</keyword>
<evidence type="ECO:0000313" key="8">
    <source>
        <dbReference type="EMBL" id="RCW40776.1"/>
    </source>
</evidence>
<name>A0A368VM66_9ACTN</name>
<dbReference type="SUPFAM" id="SSF54427">
    <property type="entry name" value="NTF2-like"/>
    <property type="match status" value="1"/>
</dbReference>
<dbReference type="NCBIfam" id="NF007214">
    <property type="entry name" value="PRK09636.1"/>
    <property type="match status" value="1"/>
</dbReference>
<evidence type="ECO:0000259" key="7">
    <source>
        <dbReference type="Pfam" id="PF08281"/>
    </source>
</evidence>
<dbReference type="Proteomes" id="UP000253495">
    <property type="component" value="Unassembled WGS sequence"/>
</dbReference>
<dbReference type="GO" id="GO:0016987">
    <property type="term" value="F:sigma factor activity"/>
    <property type="evidence" value="ECO:0007669"/>
    <property type="project" value="UniProtKB-KW"/>
</dbReference>
<dbReference type="InterPro" id="IPR013249">
    <property type="entry name" value="RNA_pol_sigma70_r4_t2"/>
</dbReference>
<dbReference type="InterPro" id="IPR013325">
    <property type="entry name" value="RNA_pol_sigma_r2"/>
</dbReference>
<feature type="domain" description="RNA polymerase sigma factor 70 region 4 type 2" evidence="7">
    <location>
        <begin position="116"/>
        <end position="167"/>
    </location>
</feature>
<keyword evidence="3" id="KW-0805">Transcription regulation</keyword>
<dbReference type="AlphaFoldDB" id="A0A368VM66"/>
<dbReference type="RefSeq" id="WP_114453994.1">
    <property type="nucleotide sequence ID" value="NZ_QPJC01000010.1"/>
</dbReference>
<evidence type="ECO:0000313" key="9">
    <source>
        <dbReference type="Proteomes" id="UP000253495"/>
    </source>
</evidence>
<dbReference type="Gene3D" id="3.10.450.50">
    <property type="match status" value="1"/>
</dbReference>
<dbReference type="SUPFAM" id="SSF88946">
    <property type="entry name" value="Sigma2 domain of RNA polymerase sigma factors"/>
    <property type="match status" value="1"/>
</dbReference>
<gene>
    <name evidence="8" type="ORF">DFQ14_110105</name>
</gene>
<reference evidence="8 9" key="1">
    <citation type="submission" date="2018-07" db="EMBL/GenBank/DDBJ databases">
        <title>Genomic Encyclopedia of Type Strains, Phase III (KMG-III): the genomes of soil and plant-associated and newly described type strains.</title>
        <authorList>
            <person name="Whitman W."/>
        </authorList>
    </citation>
    <scope>NUCLEOTIDE SEQUENCE [LARGE SCALE GENOMIC DNA]</scope>
    <source>
        <strain evidence="8 9">CECT 8575</strain>
    </source>
</reference>
<evidence type="ECO:0000256" key="5">
    <source>
        <dbReference type="ARBA" id="ARBA00023163"/>
    </source>
</evidence>
<dbReference type="SUPFAM" id="SSF88659">
    <property type="entry name" value="Sigma3 and sigma4 domains of RNA polymerase sigma factors"/>
    <property type="match status" value="1"/>
</dbReference>
<dbReference type="Pfam" id="PF08281">
    <property type="entry name" value="Sigma70_r4_2"/>
    <property type="match status" value="1"/>
</dbReference>
<dbReference type="InterPro" id="IPR036388">
    <property type="entry name" value="WH-like_DNA-bd_sf"/>
</dbReference>
<dbReference type="EMBL" id="QPJC01000010">
    <property type="protein sequence ID" value="RCW40776.1"/>
    <property type="molecule type" value="Genomic_DNA"/>
</dbReference>
<evidence type="ECO:0000256" key="1">
    <source>
        <dbReference type="ARBA" id="ARBA00010641"/>
    </source>
</evidence>
<comment type="caution">
    <text evidence="8">The sequence shown here is derived from an EMBL/GenBank/DDBJ whole genome shotgun (WGS) entry which is preliminary data.</text>
</comment>
<dbReference type="Gene3D" id="1.10.10.10">
    <property type="entry name" value="Winged helix-like DNA-binding domain superfamily/Winged helix DNA-binding domain"/>
    <property type="match status" value="1"/>
</dbReference>
<dbReference type="GO" id="GO:0006352">
    <property type="term" value="P:DNA-templated transcription initiation"/>
    <property type="evidence" value="ECO:0007669"/>
    <property type="project" value="InterPro"/>
</dbReference>
<dbReference type="InterPro" id="IPR032710">
    <property type="entry name" value="NTF2-like_dom_sf"/>
</dbReference>
<evidence type="ECO:0000259" key="6">
    <source>
        <dbReference type="Pfam" id="PF04542"/>
    </source>
</evidence>
<dbReference type="NCBIfam" id="TIGR02937">
    <property type="entry name" value="sigma70-ECF"/>
    <property type="match status" value="1"/>
</dbReference>
<evidence type="ECO:0000256" key="3">
    <source>
        <dbReference type="ARBA" id="ARBA00023015"/>
    </source>
</evidence>
<dbReference type="InterPro" id="IPR013324">
    <property type="entry name" value="RNA_pol_sigma_r3/r4-like"/>
</dbReference>
<accession>A0A368VM66</accession>
<protein>
    <submittedName>
        <fullName evidence="8">RNA polymerase ECF family sigma subunit</fullName>
    </submittedName>
</protein>
<keyword evidence="9" id="KW-1185">Reference proteome</keyword>
<dbReference type="InterPro" id="IPR007627">
    <property type="entry name" value="RNA_pol_sigma70_r2"/>
</dbReference>
<dbReference type="PANTHER" id="PTHR30173:SF36">
    <property type="entry name" value="ECF RNA POLYMERASE SIGMA FACTOR SIGJ"/>
    <property type="match status" value="1"/>
</dbReference>
<dbReference type="InterPro" id="IPR014284">
    <property type="entry name" value="RNA_pol_sigma-70_dom"/>
</dbReference>
<sequence>MSPNEDALAARFDGHRERLIGVAYQLTGHLADAEDAVQEAWLRLAHLDGTARDEIHELGAWLTTVVGRICLDRIRSAAARRERYVGPWLAEPVVSEPDSEVPGPLETAVQREDLRMAAMRVLHQLPPDQRLALVLHDAFDVPFADIAEMLDCSVPAVRQHASRGRRTVSNAGPPPRVPRAEHQRVLDEFLTAVSSGNVEAVVRVLHPQAVVYGDGGGKARTALRAVVGGEKVAQFTLGLVTKYGEDLLTGIRPVLVNGDPGVLLPGTDTGQVAPRVMTLSVRDGRVAELFDVANPDKLTRIRF</sequence>
<dbReference type="Gene3D" id="1.10.1740.10">
    <property type="match status" value="1"/>
</dbReference>
<keyword evidence="5" id="KW-0804">Transcription</keyword>
<proteinExistence type="inferred from homology"/>